<protein>
    <submittedName>
        <fullName evidence="1">SDR family NAD(P)-dependent oxidoreductase</fullName>
    </submittedName>
</protein>
<dbReference type="AlphaFoldDB" id="A0A845M3D6"/>
<dbReference type="PANTHER" id="PTHR43544:SF12">
    <property type="entry name" value="NAD(P)-BINDING ROSSMANN-FOLD SUPERFAMILY PROTEIN"/>
    <property type="match status" value="1"/>
</dbReference>
<name>A0A845M3D6_9RHOB</name>
<dbReference type="RefSeq" id="WP_161353022.1">
    <property type="nucleotide sequence ID" value="NZ_WTUX01000019.1"/>
</dbReference>
<evidence type="ECO:0000313" key="2">
    <source>
        <dbReference type="Proteomes" id="UP000467322"/>
    </source>
</evidence>
<dbReference type="SUPFAM" id="SSF51735">
    <property type="entry name" value="NAD(P)-binding Rossmann-fold domains"/>
    <property type="match status" value="1"/>
</dbReference>
<organism evidence="1 2">
    <name type="scientific">Maritimibacter harenae</name>
    <dbReference type="NCBI Taxonomy" id="2606218"/>
    <lineage>
        <taxon>Bacteria</taxon>
        <taxon>Pseudomonadati</taxon>
        <taxon>Pseudomonadota</taxon>
        <taxon>Alphaproteobacteria</taxon>
        <taxon>Rhodobacterales</taxon>
        <taxon>Roseobacteraceae</taxon>
        <taxon>Maritimibacter</taxon>
    </lineage>
</organism>
<dbReference type="PRINTS" id="PR00081">
    <property type="entry name" value="GDHRDH"/>
</dbReference>
<dbReference type="InterPro" id="IPR036291">
    <property type="entry name" value="NAD(P)-bd_dom_sf"/>
</dbReference>
<dbReference type="Pfam" id="PF13561">
    <property type="entry name" value="adh_short_C2"/>
    <property type="match status" value="1"/>
</dbReference>
<comment type="caution">
    <text evidence="1">The sequence shown here is derived from an EMBL/GenBank/DDBJ whole genome shotgun (WGS) entry which is preliminary data.</text>
</comment>
<dbReference type="InterPro" id="IPR051468">
    <property type="entry name" value="Fungal_SecMetab_SDRs"/>
</dbReference>
<keyword evidence="2" id="KW-1185">Reference proteome</keyword>
<dbReference type="InterPro" id="IPR002347">
    <property type="entry name" value="SDR_fam"/>
</dbReference>
<proteinExistence type="predicted"/>
<dbReference type="PANTHER" id="PTHR43544">
    <property type="entry name" value="SHORT-CHAIN DEHYDROGENASE/REDUCTASE"/>
    <property type="match status" value="1"/>
</dbReference>
<accession>A0A845M3D6</accession>
<dbReference type="Gene3D" id="3.40.50.720">
    <property type="entry name" value="NAD(P)-binding Rossmann-like Domain"/>
    <property type="match status" value="1"/>
</dbReference>
<dbReference type="EMBL" id="WTUX01000019">
    <property type="protein sequence ID" value="MZR14870.1"/>
    <property type="molecule type" value="Genomic_DNA"/>
</dbReference>
<sequence length="222" mass="23414">MTKKALILGASGGIGGAIARHLSNADWAVTGLSRSTDGFDFADPERVDALLSDLDGPFDLVFIATGALETDGRGPEKALKHLDAEVLAAQFRTNAIGPSLVLRHAARLLPRDRPAHIAALSARVGSIGDNRMGGWYGYRAAKAALNQVMHTAAIELGRTHKQAICVALHPGTVATDLTAVHGAGHDKVTPAEAAANLLRVLSSLDVAQSGQFFDWRGDRVVW</sequence>
<dbReference type="GO" id="GO:0016491">
    <property type="term" value="F:oxidoreductase activity"/>
    <property type="evidence" value="ECO:0007669"/>
    <property type="project" value="TreeGrafter"/>
</dbReference>
<evidence type="ECO:0000313" key="1">
    <source>
        <dbReference type="EMBL" id="MZR14870.1"/>
    </source>
</evidence>
<gene>
    <name evidence="1" type="ORF">GQE99_17750</name>
</gene>
<dbReference type="Proteomes" id="UP000467322">
    <property type="component" value="Unassembled WGS sequence"/>
</dbReference>
<reference evidence="1 2" key="1">
    <citation type="submission" date="2019-12" db="EMBL/GenBank/DDBJ databases">
        <title>Maritimibacter sp. nov. sp. isolated from sea sand.</title>
        <authorList>
            <person name="Kim J."/>
            <person name="Jeong S.E."/>
            <person name="Jung H.S."/>
            <person name="Jeon C.O."/>
        </authorList>
    </citation>
    <scope>NUCLEOTIDE SEQUENCE [LARGE SCALE GENOMIC DNA]</scope>
    <source>
        <strain evidence="1 2">DP07</strain>
    </source>
</reference>
<dbReference type="GO" id="GO:0005737">
    <property type="term" value="C:cytoplasm"/>
    <property type="evidence" value="ECO:0007669"/>
    <property type="project" value="TreeGrafter"/>
</dbReference>